<sequence length="88" mass="9838">MSENVKIAMTINGLDLVFEPNITAFNKFTNEMMPDNKVAPATNYLRRIITKDTKENLEKILALPGGALKLTGAVNEKYSPELEIEIKN</sequence>
<evidence type="ECO:0000313" key="1">
    <source>
        <dbReference type="EMBL" id="NDL64835.1"/>
    </source>
</evidence>
<evidence type="ECO:0000313" key="2">
    <source>
        <dbReference type="Proteomes" id="UP000461443"/>
    </source>
</evidence>
<proteinExistence type="predicted"/>
<reference evidence="1 2" key="2">
    <citation type="submission" date="2020-02" db="EMBL/GenBank/DDBJ databases">
        <title>The new genus of Enterobacteriales.</title>
        <authorList>
            <person name="Kim I.S."/>
        </authorList>
    </citation>
    <scope>NUCLEOTIDE SEQUENCE [LARGE SCALE GENOMIC DNA]</scope>
    <source>
        <strain evidence="1 2">SAP-6</strain>
    </source>
</reference>
<gene>
    <name evidence="1" type="ORF">GRH90_19035</name>
</gene>
<dbReference type="AlphaFoldDB" id="A0A845SV35"/>
<dbReference type="Pfam" id="PF10963">
    <property type="entry name" value="Phage_TAC_10"/>
    <property type="match status" value="1"/>
</dbReference>
<name>A0A845SV35_9GAMM</name>
<accession>A0A845SV35</accession>
<organism evidence="1 2">
    <name type="scientific">Acerihabitans arboris</name>
    <dbReference type="NCBI Taxonomy" id="2691583"/>
    <lineage>
        <taxon>Bacteria</taxon>
        <taxon>Pseudomonadati</taxon>
        <taxon>Pseudomonadota</taxon>
        <taxon>Gammaproteobacteria</taxon>
        <taxon>Enterobacterales</taxon>
        <taxon>Pectobacteriaceae</taxon>
        <taxon>Acerihabitans</taxon>
    </lineage>
</organism>
<dbReference type="EMBL" id="WUBS01000014">
    <property type="protein sequence ID" value="NDL64835.1"/>
    <property type="molecule type" value="Genomic_DNA"/>
</dbReference>
<dbReference type="RefSeq" id="WP_162367539.1">
    <property type="nucleotide sequence ID" value="NZ_WUBS01000014.1"/>
</dbReference>
<keyword evidence="2" id="KW-1185">Reference proteome</keyword>
<protein>
    <recommendedName>
        <fullName evidence="3">Phage protein</fullName>
    </recommendedName>
</protein>
<evidence type="ECO:0008006" key="3">
    <source>
        <dbReference type="Google" id="ProtNLM"/>
    </source>
</evidence>
<dbReference type="Proteomes" id="UP000461443">
    <property type="component" value="Unassembled WGS sequence"/>
</dbReference>
<reference evidence="1 2" key="1">
    <citation type="submission" date="2019-12" db="EMBL/GenBank/DDBJ databases">
        <authorList>
            <person name="Lee S.D."/>
        </authorList>
    </citation>
    <scope>NUCLEOTIDE SEQUENCE [LARGE SCALE GENOMIC DNA]</scope>
    <source>
        <strain evidence="1 2">SAP-6</strain>
    </source>
</reference>
<dbReference type="InterPro" id="IPR024406">
    <property type="entry name" value="TAC-10"/>
</dbReference>
<comment type="caution">
    <text evidence="1">The sequence shown here is derived from an EMBL/GenBank/DDBJ whole genome shotgun (WGS) entry which is preliminary data.</text>
</comment>